<dbReference type="EMBL" id="CP029159">
    <property type="protein sequence ID" value="QKM66926.1"/>
    <property type="molecule type" value="Genomic_DNA"/>
</dbReference>
<reference evidence="1 2" key="1">
    <citation type="journal article" date="2012" name="J. Bacteriol.">
        <title>Draft genome of Streptomyces tsukubaensis NRRL 18488, the producer of the clinically important immunosuppressant tacrolimus (FK506).</title>
        <authorList>
            <person name="Barreiro C."/>
            <person name="Prieto C."/>
            <person name="Sola-Landa A."/>
            <person name="Solera E."/>
            <person name="Martinez-Castro M."/>
            <person name="Perez-Redondo R."/>
            <person name="Garcia-Estrada C."/>
            <person name="Aparicio J.F."/>
            <person name="Fernandez-Martinez L.T."/>
            <person name="Santos-Aberturas J."/>
            <person name="Salehi-Najafabadi Z."/>
            <person name="Rodriguez-Garcia A."/>
            <person name="Tauch A."/>
            <person name="Martin J.F."/>
        </authorList>
    </citation>
    <scope>NUCLEOTIDE SEQUENCE [LARGE SCALE GENOMIC DNA]</scope>
    <source>
        <strain evidence="2">DSM 42081 / NBRC 108919 / NRRL 18488 / 9993</strain>
    </source>
</reference>
<dbReference type="AlphaFoldDB" id="I2N865"/>
<evidence type="ECO:0000313" key="1">
    <source>
        <dbReference type="EMBL" id="QKM66926.1"/>
    </source>
</evidence>
<name>I2N865_STRT9</name>
<keyword evidence="2" id="KW-1185">Reference proteome</keyword>
<protein>
    <submittedName>
        <fullName evidence="1">Uncharacterized protein</fullName>
    </submittedName>
</protein>
<sequence>MTSCHEGQLAEAGTDLGLGHRTGRQPPDWPDIIWIPAGLVPVLRVLADGAVPQASGEVSDRLL</sequence>
<organism evidence="1 2">
    <name type="scientific">Streptomyces tsukubensis (strain DSM 42081 / NBRC 108919 / NRRL 18488 / 9993)</name>
    <dbReference type="NCBI Taxonomy" id="1114943"/>
    <lineage>
        <taxon>Bacteria</taxon>
        <taxon>Bacillati</taxon>
        <taxon>Actinomycetota</taxon>
        <taxon>Actinomycetes</taxon>
        <taxon>Kitasatosporales</taxon>
        <taxon>Streptomycetaceae</taxon>
        <taxon>Streptomyces</taxon>
    </lineage>
</organism>
<dbReference type="Proteomes" id="UP000005940">
    <property type="component" value="Chromosome"/>
</dbReference>
<evidence type="ECO:0000313" key="2">
    <source>
        <dbReference type="Proteomes" id="UP000005940"/>
    </source>
</evidence>
<gene>
    <name evidence="1" type="ORF">STSU_006805</name>
</gene>
<accession>I2N865</accession>
<proteinExistence type="predicted"/>